<protein>
    <submittedName>
        <fullName evidence="7">PapD-like protein</fullName>
    </submittedName>
</protein>
<feature type="non-terminal residue" evidence="7">
    <location>
        <position position="124"/>
    </location>
</feature>
<dbReference type="GeneID" id="30028268"/>
<accession>A0A1A0HCQ0</accession>
<dbReference type="Proteomes" id="UP000092555">
    <property type="component" value="Unassembled WGS sequence"/>
</dbReference>
<dbReference type="InterPro" id="IPR000535">
    <property type="entry name" value="MSP_dom"/>
</dbReference>
<evidence type="ECO:0000256" key="3">
    <source>
        <dbReference type="ARBA" id="ARBA00022692"/>
    </source>
</evidence>
<evidence type="ECO:0000256" key="4">
    <source>
        <dbReference type="ARBA" id="ARBA00022989"/>
    </source>
</evidence>
<evidence type="ECO:0000256" key="2">
    <source>
        <dbReference type="ARBA" id="ARBA00008932"/>
    </source>
</evidence>
<dbReference type="GO" id="GO:0005886">
    <property type="term" value="C:plasma membrane"/>
    <property type="evidence" value="ECO:0007669"/>
    <property type="project" value="TreeGrafter"/>
</dbReference>
<dbReference type="OrthoDB" id="264603at2759"/>
<evidence type="ECO:0000256" key="5">
    <source>
        <dbReference type="ARBA" id="ARBA00023136"/>
    </source>
</evidence>
<dbReference type="AlphaFoldDB" id="A0A1A0HCQ0"/>
<dbReference type="PANTHER" id="PTHR10809">
    <property type="entry name" value="VESICLE-ASSOCIATED MEMBRANE PROTEIN-ASSOCIATED PROTEIN"/>
    <property type="match status" value="1"/>
</dbReference>
<dbReference type="STRING" id="869754.A0A1A0HCQ0"/>
<proteinExistence type="inferred from homology"/>
<comment type="subcellular location">
    <subcellularLocation>
        <location evidence="1">Membrane</location>
        <topology evidence="1">Single-pass type IV membrane protein</topology>
    </subcellularLocation>
</comment>
<gene>
    <name evidence="7" type="ORF">METBIDRAFT_25371</name>
</gene>
<evidence type="ECO:0000313" key="7">
    <source>
        <dbReference type="EMBL" id="OBA21874.1"/>
    </source>
</evidence>
<organism evidence="7 8">
    <name type="scientific">Metschnikowia bicuspidata var. bicuspidata NRRL YB-4993</name>
    <dbReference type="NCBI Taxonomy" id="869754"/>
    <lineage>
        <taxon>Eukaryota</taxon>
        <taxon>Fungi</taxon>
        <taxon>Dikarya</taxon>
        <taxon>Ascomycota</taxon>
        <taxon>Saccharomycotina</taxon>
        <taxon>Pichiomycetes</taxon>
        <taxon>Metschnikowiaceae</taxon>
        <taxon>Metschnikowia</taxon>
    </lineage>
</organism>
<comment type="caution">
    <text evidence="7">The sequence shown here is derived from an EMBL/GenBank/DDBJ whole genome shotgun (WGS) entry which is preliminary data.</text>
</comment>
<dbReference type="GO" id="GO:0090158">
    <property type="term" value="P:endoplasmic reticulum membrane organization"/>
    <property type="evidence" value="ECO:0007669"/>
    <property type="project" value="TreeGrafter"/>
</dbReference>
<dbReference type="PROSITE" id="PS50202">
    <property type="entry name" value="MSP"/>
    <property type="match status" value="1"/>
</dbReference>
<feature type="non-terminal residue" evidence="7">
    <location>
        <position position="1"/>
    </location>
</feature>
<name>A0A1A0HCQ0_9ASCO</name>
<keyword evidence="3" id="KW-0812">Transmembrane</keyword>
<evidence type="ECO:0000259" key="6">
    <source>
        <dbReference type="PROSITE" id="PS50202"/>
    </source>
</evidence>
<dbReference type="GO" id="GO:0005789">
    <property type="term" value="C:endoplasmic reticulum membrane"/>
    <property type="evidence" value="ECO:0007669"/>
    <property type="project" value="InterPro"/>
</dbReference>
<dbReference type="GO" id="GO:0033149">
    <property type="term" value="F:FFAT motif binding"/>
    <property type="evidence" value="ECO:0007669"/>
    <property type="project" value="TreeGrafter"/>
</dbReference>
<feature type="domain" description="MSP" evidence="6">
    <location>
        <begin position="1"/>
        <end position="116"/>
    </location>
</feature>
<dbReference type="Pfam" id="PF00635">
    <property type="entry name" value="Motile_Sperm"/>
    <property type="match status" value="1"/>
</dbReference>
<dbReference type="PANTHER" id="PTHR10809:SF6">
    <property type="entry name" value="AT11025P-RELATED"/>
    <property type="match status" value="1"/>
</dbReference>
<keyword evidence="5" id="KW-0472">Membrane</keyword>
<dbReference type="GO" id="GO:0061817">
    <property type="term" value="P:endoplasmic reticulum-plasma membrane tethering"/>
    <property type="evidence" value="ECO:0007669"/>
    <property type="project" value="TreeGrafter"/>
</dbReference>
<reference evidence="7 8" key="1">
    <citation type="submission" date="2016-05" db="EMBL/GenBank/DDBJ databases">
        <title>Comparative genomics of biotechnologically important yeasts.</title>
        <authorList>
            <consortium name="DOE Joint Genome Institute"/>
            <person name="Riley R."/>
            <person name="Haridas S."/>
            <person name="Wolfe K.H."/>
            <person name="Lopes M.R."/>
            <person name="Hittinger C.T."/>
            <person name="Goker M."/>
            <person name="Salamov A."/>
            <person name="Wisecaver J."/>
            <person name="Long T.M."/>
            <person name="Aerts A.L."/>
            <person name="Barry K."/>
            <person name="Choi C."/>
            <person name="Clum A."/>
            <person name="Coughlan A.Y."/>
            <person name="Deshpande S."/>
            <person name="Douglass A.P."/>
            <person name="Hanson S.J."/>
            <person name="Klenk H.-P."/>
            <person name="LaButti K."/>
            <person name="Lapidus A."/>
            <person name="Lindquist E."/>
            <person name="Lipzen A."/>
            <person name="Meier-kolthoff J.P."/>
            <person name="Ohm R.A."/>
            <person name="Otillar R.P."/>
            <person name="Pangilinan J."/>
            <person name="Peng Y."/>
            <person name="Rokas A."/>
            <person name="Rosa C.A."/>
            <person name="Scheuner C."/>
            <person name="Sibirny A.A."/>
            <person name="Slot J.C."/>
            <person name="Stielow J.B."/>
            <person name="Sun H."/>
            <person name="Kurtzman C.P."/>
            <person name="Blackwell M."/>
            <person name="Grigoriev I.V."/>
            <person name="Jeffries T.W."/>
        </authorList>
    </citation>
    <scope>NUCLEOTIDE SEQUENCE [LARGE SCALE GENOMIC DNA]</scope>
    <source>
        <strain evidence="7 8">NRRL YB-4993</strain>
    </source>
</reference>
<evidence type="ECO:0000313" key="8">
    <source>
        <dbReference type="Proteomes" id="UP000092555"/>
    </source>
</evidence>
<keyword evidence="4" id="KW-1133">Transmembrane helix</keyword>
<dbReference type="Gene3D" id="2.60.40.10">
    <property type="entry name" value="Immunoglobulins"/>
    <property type="match status" value="1"/>
</dbReference>
<dbReference type="EMBL" id="LXTC01000002">
    <property type="protein sequence ID" value="OBA21874.1"/>
    <property type="molecule type" value="Genomic_DNA"/>
</dbReference>
<dbReference type="InterPro" id="IPR016763">
    <property type="entry name" value="VAP"/>
</dbReference>
<dbReference type="RefSeq" id="XP_018712370.1">
    <property type="nucleotide sequence ID" value="XM_018855292.1"/>
</dbReference>
<dbReference type="InterPro" id="IPR013783">
    <property type="entry name" value="Ig-like_fold"/>
</dbReference>
<dbReference type="InterPro" id="IPR008962">
    <property type="entry name" value="PapD-like_sf"/>
</dbReference>
<dbReference type="SUPFAM" id="SSF49354">
    <property type="entry name" value="PapD-like"/>
    <property type="match status" value="1"/>
</dbReference>
<comment type="similarity">
    <text evidence="2">Belongs to the VAMP-associated protein (VAP) (TC 9.B.17) family.</text>
</comment>
<keyword evidence="8" id="KW-1185">Reference proteome</keyword>
<evidence type="ECO:0000256" key="1">
    <source>
        <dbReference type="ARBA" id="ARBA00004211"/>
    </source>
</evidence>
<sequence>LTHPGTFAEPLTEYLTLTNTTPEPLAFKVKTTAPKLYCVRPNANIVAPGESMKISVILQGYTTPLPKDFKCKDKFLIVSCPCPGFEDASKVAENWAALYQEHGQQGVQKKLRVNFIIEEDVRDD</sequence>